<dbReference type="AlphaFoldDB" id="A0A0M4E616"/>
<name>A0A0M4E616_DROBS</name>
<keyword evidence="5" id="KW-0539">Nucleus</keyword>
<evidence type="ECO:0000256" key="4">
    <source>
        <dbReference type="ARBA" id="ARBA00022790"/>
    </source>
</evidence>
<evidence type="ECO:0000313" key="7">
    <source>
        <dbReference type="EMBL" id="ALC39684.1"/>
    </source>
</evidence>
<dbReference type="SMR" id="A0A0M4E616"/>
<dbReference type="GO" id="GO:0005737">
    <property type="term" value="C:cytoplasm"/>
    <property type="evidence" value="ECO:0007669"/>
    <property type="project" value="UniProtKB-SubCell"/>
</dbReference>
<evidence type="ECO:0000256" key="5">
    <source>
        <dbReference type="ARBA" id="ARBA00023242"/>
    </source>
</evidence>
<proteinExistence type="predicted"/>
<dbReference type="STRING" id="30019.A0A0M4E616"/>
<dbReference type="EMBL" id="CP012523">
    <property type="protein sequence ID" value="ALC39684.1"/>
    <property type="molecule type" value="Genomic_DNA"/>
</dbReference>
<sequence>MICGSVSRVHNESDEQLVISNAFPSCTVVMEPQIHLASYAKFYADHAKLIRLRFIAHVCPKLRVEALQLAIDQVKTTYNVKLYDELYKELERSVAIMDNGEKAAPSARHQVKAQSNVCKKSPSYDAYWVEDNTMESTLLQQELDAELNFKKCNSGGAYVRRIIEEIGDYHVKSGNLQQAIKYYARARAYCTNSDHVINMFRNLIKVSIYMGNWWHVLSYIDDAKQYAIGFENMAREVPARLSCAAGVAYMCLKIYKTAAHCFLLVPFDRYDYDDIVAPQDVAYYAGLCALASFDLTMLQLGCLNAESFKPFLSLAPKMWDIMLKFCRGEYGSCMHMLHDIEAHIRLDVYLAPHVDTLYQNIRARMQELQLGVGQFVSRKQLQLEI</sequence>
<dbReference type="GO" id="GO:0008180">
    <property type="term" value="C:COP9 signalosome"/>
    <property type="evidence" value="ECO:0007669"/>
    <property type="project" value="UniProtKB-KW"/>
</dbReference>
<keyword evidence="4" id="KW-0736">Signalosome</keyword>
<protein>
    <submittedName>
        <fullName evidence="7">CSN1a</fullName>
    </submittedName>
</protein>
<evidence type="ECO:0000313" key="8">
    <source>
        <dbReference type="Proteomes" id="UP000494163"/>
    </source>
</evidence>
<dbReference type="OMA" id="YARARPY"/>
<dbReference type="InterPro" id="IPR011990">
    <property type="entry name" value="TPR-like_helical_dom_sf"/>
</dbReference>
<dbReference type="InterPro" id="IPR019585">
    <property type="entry name" value="Rpn7/CSN1"/>
</dbReference>
<keyword evidence="8" id="KW-1185">Reference proteome</keyword>
<dbReference type="PANTHER" id="PTHR14145:SF2">
    <property type="entry name" value="COP9 SIGNALOSOME COMPLEX SUBUNIT 1"/>
    <property type="match status" value="1"/>
</dbReference>
<dbReference type="Proteomes" id="UP000494163">
    <property type="component" value="Chromosome 2L"/>
</dbReference>
<dbReference type="SUPFAM" id="SSF48452">
    <property type="entry name" value="TPR-like"/>
    <property type="match status" value="1"/>
</dbReference>
<organism evidence="7 8">
    <name type="scientific">Drosophila busckii</name>
    <name type="common">Fruit fly</name>
    <dbReference type="NCBI Taxonomy" id="30019"/>
    <lineage>
        <taxon>Eukaryota</taxon>
        <taxon>Metazoa</taxon>
        <taxon>Ecdysozoa</taxon>
        <taxon>Arthropoda</taxon>
        <taxon>Hexapoda</taxon>
        <taxon>Insecta</taxon>
        <taxon>Pterygota</taxon>
        <taxon>Neoptera</taxon>
        <taxon>Endopterygota</taxon>
        <taxon>Diptera</taxon>
        <taxon>Brachycera</taxon>
        <taxon>Muscomorpha</taxon>
        <taxon>Ephydroidea</taxon>
        <taxon>Drosophilidae</taxon>
        <taxon>Drosophila</taxon>
    </lineage>
</organism>
<reference evidence="7 8" key="1">
    <citation type="submission" date="2015-08" db="EMBL/GenBank/DDBJ databases">
        <title>Ancestral chromatin configuration constrains chromatin evolution on differentiating sex chromosomes in Drosophila.</title>
        <authorList>
            <person name="Zhou Q."/>
            <person name="Bachtrog D."/>
        </authorList>
    </citation>
    <scope>NUCLEOTIDE SEQUENCE [LARGE SCALE GENOMIC DNA]</scope>
    <source>
        <tissue evidence="7">Whole larvae</tissue>
    </source>
</reference>
<gene>
    <name evidence="7" type="ORF">Dbus_chr2Lg1769</name>
</gene>
<evidence type="ECO:0000256" key="2">
    <source>
        <dbReference type="ARBA" id="ARBA00004496"/>
    </source>
</evidence>
<evidence type="ECO:0000256" key="3">
    <source>
        <dbReference type="ARBA" id="ARBA00022490"/>
    </source>
</evidence>
<evidence type="ECO:0000259" key="6">
    <source>
        <dbReference type="Pfam" id="PF10602"/>
    </source>
</evidence>
<keyword evidence="3" id="KW-0963">Cytoplasm</keyword>
<dbReference type="Gene3D" id="1.25.40.570">
    <property type="match status" value="1"/>
</dbReference>
<dbReference type="PANTHER" id="PTHR14145">
    <property type="entry name" value="26S PROTESOME SUBUNIT 6"/>
    <property type="match status" value="1"/>
</dbReference>
<dbReference type="InterPro" id="IPR045135">
    <property type="entry name" value="Rpn7_N"/>
</dbReference>
<feature type="domain" description="26S proteasome regulatory subunit Rpn7 N-terminal" evidence="6">
    <location>
        <begin position="125"/>
        <end position="299"/>
    </location>
</feature>
<evidence type="ECO:0000256" key="1">
    <source>
        <dbReference type="ARBA" id="ARBA00004123"/>
    </source>
</evidence>
<dbReference type="OrthoDB" id="422427at2759"/>
<comment type="subcellular location">
    <subcellularLocation>
        <location evidence="2">Cytoplasm</location>
    </subcellularLocation>
    <subcellularLocation>
        <location evidence="1">Nucleus</location>
    </subcellularLocation>
</comment>
<dbReference type="Pfam" id="PF10602">
    <property type="entry name" value="RPN7"/>
    <property type="match status" value="1"/>
</dbReference>
<accession>A0A0M4E616</accession>